<organism evidence="7 8">
    <name type="scientific">Vallicoccus soli</name>
    <dbReference type="NCBI Taxonomy" id="2339232"/>
    <lineage>
        <taxon>Bacteria</taxon>
        <taxon>Bacillati</taxon>
        <taxon>Actinomycetota</taxon>
        <taxon>Actinomycetes</taxon>
        <taxon>Motilibacterales</taxon>
        <taxon>Vallicoccaceae</taxon>
        <taxon>Vallicoccus</taxon>
    </lineage>
</organism>
<comment type="caution">
    <text evidence="7">The sequence shown here is derived from an EMBL/GenBank/DDBJ whole genome shotgun (WGS) entry which is preliminary data.</text>
</comment>
<dbReference type="InterPro" id="IPR016167">
    <property type="entry name" value="FAD-bd_PCMH_sub1"/>
</dbReference>
<accession>A0A3A3Z4I9</accession>
<evidence type="ECO:0000313" key="7">
    <source>
        <dbReference type="EMBL" id="RJK96526.1"/>
    </source>
</evidence>
<dbReference type="PANTHER" id="PTHR42973">
    <property type="entry name" value="BINDING OXIDOREDUCTASE, PUTATIVE (AFU_ORTHOLOGUE AFUA_1G17690)-RELATED"/>
    <property type="match status" value="1"/>
</dbReference>
<keyword evidence="5" id="KW-0560">Oxidoreductase</keyword>
<evidence type="ECO:0000256" key="3">
    <source>
        <dbReference type="ARBA" id="ARBA00022630"/>
    </source>
</evidence>
<dbReference type="InterPro" id="IPR050416">
    <property type="entry name" value="FAD-linked_Oxidoreductase"/>
</dbReference>
<dbReference type="PANTHER" id="PTHR42973:SF39">
    <property type="entry name" value="FAD-BINDING PCMH-TYPE DOMAIN-CONTAINING PROTEIN"/>
    <property type="match status" value="1"/>
</dbReference>
<dbReference type="GO" id="GO:0016491">
    <property type="term" value="F:oxidoreductase activity"/>
    <property type="evidence" value="ECO:0007669"/>
    <property type="project" value="UniProtKB-KW"/>
</dbReference>
<dbReference type="Gene3D" id="3.30.43.10">
    <property type="entry name" value="Uridine Diphospho-n-acetylenolpyruvylglucosamine Reductase, domain 2"/>
    <property type="match status" value="1"/>
</dbReference>
<evidence type="ECO:0000256" key="1">
    <source>
        <dbReference type="ARBA" id="ARBA00001974"/>
    </source>
</evidence>
<reference evidence="7 8" key="1">
    <citation type="submission" date="2018-09" db="EMBL/GenBank/DDBJ databases">
        <title>YIM 75000 draft genome.</title>
        <authorList>
            <person name="Tang S."/>
            <person name="Feng Y."/>
        </authorList>
    </citation>
    <scope>NUCLEOTIDE SEQUENCE [LARGE SCALE GENOMIC DNA]</scope>
    <source>
        <strain evidence="7 8">YIM 75000</strain>
    </source>
</reference>
<dbReference type="Proteomes" id="UP000265614">
    <property type="component" value="Unassembled WGS sequence"/>
</dbReference>
<dbReference type="InterPro" id="IPR006094">
    <property type="entry name" value="Oxid_FAD_bind_N"/>
</dbReference>
<evidence type="ECO:0000256" key="4">
    <source>
        <dbReference type="ARBA" id="ARBA00022827"/>
    </source>
</evidence>
<keyword evidence="4" id="KW-0274">FAD</keyword>
<dbReference type="SUPFAM" id="SSF56176">
    <property type="entry name" value="FAD-binding/transporter-associated domain-like"/>
    <property type="match status" value="1"/>
</dbReference>
<evidence type="ECO:0000259" key="6">
    <source>
        <dbReference type="PROSITE" id="PS51387"/>
    </source>
</evidence>
<dbReference type="Gene3D" id="3.30.465.10">
    <property type="match status" value="1"/>
</dbReference>
<dbReference type="Pfam" id="PF01565">
    <property type="entry name" value="FAD_binding_4"/>
    <property type="match status" value="1"/>
</dbReference>
<dbReference type="InterPro" id="IPR016169">
    <property type="entry name" value="FAD-bd_PCMH_sub2"/>
</dbReference>
<name>A0A3A3Z4I9_9ACTN</name>
<dbReference type="InterPro" id="IPR016166">
    <property type="entry name" value="FAD-bd_PCMH"/>
</dbReference>
<protein>
    <submittedName>
        <fullName evidence="7">FAD-binding oxidoreductase</fullName>
    </submittedName>
</protein>
<dbReference type="GO" id="GO:0071949">
    <property type="term" value="F:FAD binding"/>
    <property type="evidence" value="ECO:0007669"/>
    <property type="project" value="InterPro"/>
</dbReference>
<evidence type="ECO:0000256" key="5">
    <source>
        <dbReference type="ARBA" id="ARBA00023002"/>
    </source>
</evidence>
<gene>
    <name evidence="7" type="ORF">D5H78_08690</name>
</gene>
<comment type="similarity">
    <text evidence="2">Belongs to the oxygen-dependent FAD-linked oxidoreductase family.</text>
</comment>
<dbReference type="InterPro" id="IPR036318">
    <property type="entry name" value="FAD-bd_PCMH-like_sf"/>
</dbReference>
<dbReference type="PROSITE" id="PS51387">
    <property type="entry name" value="FAD_PCMH"/>
    <property type="match status" value="1"/>
</dbReference>
<dbReference type="OrthoDB" id="9775082at2"/>
<keyword evidence="3" id="KW-0285">Flavoprotein</keyword>
<dbReference type="EMBL" id="QZEZ01000003">
    <property type="protein sequence ID" value="RJK96526.1"/>
    <property type="molecule type" value="Genomic_DNA"/>
</dbReference>
<dbReference type="Gene3D" id="3.40.462.20">
    <property type="match status" value="1"/>
</dbReference>
<proteinExistence type="inferred from homology"/>
<keyword evidence="8" id="KW-1185">Reference proteome</keyword>
<evidence type="ECO:0000256" key="2">
    <source>
        <dbReference type="ARBA" id="ARBA00005466"/>
    </source>
</evidence>
<comment type="cofactor">
    <cofactor evidence="1">
        <name>FAD</name>
        <dbReference type="ChEBI" id="CHEBI:57692"/>
    </cofactor>
</comment>
<feature type="domain" description="FAD-binding PCMH-type" evidence="6">
    <location>
        <begin position="35"/>
        <end position="203"/>
    </location>
</feature>
<sequence length="454" mass="46644">MPAEELAELARQVAGPVHGPGPEADAEVAPFNVAHRQRVAAVVGATCAGDVAAAVRVAARHSLPVAVQATGHGIVAPREDAVVVSTARMQAVRVDPATRSARVEAGVRWRAVLEAAAPYGLLPVCGSSSSVGVVGMALGGGVGPLVRTYGSAADRVTAAEVVLADGRQVRVDDRHESDLFWALRGGKGAFGIVTALELELVEQPRVHGGPLFFDGAATREVLHAYRQWAAGLPTTSSTSVAVLQLPPLPAVPEPLRGRHVVMVRFAHCGPAEEAQALLAPLRAAGPVLADAVRELTGPELDAVHMDPSDPMPVWERGGLLTDLPAEAVEVLADVAGPGAGLPGTIVELRQLGGALSAPQGSPNAVAGRHGAWSVLALAPLLPGLEEAGPAAAQRVLGALAPWRAPGSLLNFLGAVGDRAEVASAWSPEAAERLRAVKRAYDPQDLFRTGHALAP</sequence>
<dbReference type="AlphaFoldDB" id="A0A3A3Z4I9"/>
<evidence type="ECO:0000313" key="8">
    <source>
        <dbReference type="Proteomes" id="UP000265614"/>
    </source>
</evidence>